<gene>
    <name evidence="1" type="ORF">PCL_11346</name>
</gene>
<sequence length="604" mass="67639">MGGRENECSPDALLYWSIRQEYRKSQGLGDQAWHVQNQQFSSDHARKLARRLLDNVVLRDAFDPILEVSGLRDGMRISTLHKLFGTRCYEEAANYLVRVVTTYSEIVGSKEEMNKLAPEDVRALELRCPRVCSQDANEIKTATSKGEIFRAFSQAEREQMLEKIFSFNYIIPSLRTFFQDMYVLDDCATSMKYLLKPGRETIRSALQRIFNIQEGQQRQESGSSFDEAIQVLWAFALRNFLKLPKPSGRRDGRRLAKPLAEGANHETVRNFAKLAHDLGFRSREIERLAQIVPAAVANTRESGLGGNLTRDDGIRECSTFDPNTMLVKSGENNSQLQRRCGRLRYDTYCRIQELLVKDFLQQDYGGSRTDGSDIAPFFVVRSQYLAFFNISGQCQQHHAAKTAENEKGTMAIMGGTNPPTLVQSVFESRDDTASEYSDLTVVSLDTGPVNEEHSSPLSGETMPHEQQRAAQVAFKGFKDNEFITSYLVDAGNPEAIWAAGRDFITRDNMKLFSTALRPINLEECADAAKDSGLNTIIVLPAHDFEISPAIRKAAGATRQVVGSGSVSTFSACGIRMAQKGIRGHILNCYAPPPLLCVEYWSEKG</sequence>
<dbReference type="Pfam" id="PF12520">
    <property type="entry name" value="DUF3723"/>
    <property type="match status" value="1"/>
</dbReference>
<dbReference type="Proteomes" id="UP000245956">
    <property type="component" value="Unassembled WGS sequence"/>
</dbReference>
<organism evidence="1 2">
    <name type="scientific">Purpureocillium lilacinum</name>
    <name type="common">Paecilomyces lilacinus</name>
    <dbReference type="NCBI Taxonomy" id="33203"/>
    <lineage>
        <taxon>Eukaryota</taxon>
        <taxon>Fungi</taxon>
        <taxon>Dikarya</taxon>
        <taxon>Ascomycota</taxon>
        <taxon>Pezizomycotina</taxon>
        <taxon>Sordariomycetes</taxon>
        <taxon>Hypocreomycetidae</taxon>
        <taxon>Hypocreales</taxon>
        <taxon>Ophiocordycipitaceae</taxon>
        <taxon>Purpureocillium</taxon>
    </lineage>
</organism>
<proteinExistence type="predicted"/>
<evidence type="ECO:0000313" key="1">
    <source>
        <dbReference type="EMBL" id="PWI64248.1"/>
    </source>
</evidence>
<dbReference type="AlphaFoldDB" id="A0A2U3DPR8"/>
<accession>A0A2U3DPR8</accession>
<dbReference type="InterPro" id="IPR022198">
    <property type="entry name" value="DUF3723"/>
</dbReference>
<comment type="caution">
    <text evidence="1">The sequence shown here is derived from an EMBL/GenBank/DDBJ whole genome shotgun (WGS) entry which is preliminary data.</text>
</comment>
<name>A0A2U3DPR8_PURLI</name>
<evidence type="ECO:0000313" key="2">
    <source>
        <dbReference type="Proteomes" id="UP000245956"/>
    </source>
</evidence>
<reference evidence="1 2" key="1">
    <citation type="journal article" date="2016" name="Front. Microbiol.">
        <title>Genome and transcriptome sequences reveal the specific parasitism of the nematophagous Purpureocillium lilacinum 36-1.</title>
        <authorList>
            <person name="Xie J."/>
            <person name="Li S."/>
            <person name="Mo C."/>
            <person name="Xiao X."/>
            <person name="Peng D."/>
            <person name="Wang G."/>
            <person name="Xiao Y."/>
        </authorList>
    </citation>
    <scope>NUCLEOTIDE SEQUENCE [LARGE SCALE GENOMIC DNA]</scope>
    <source>
        <strain evidence="1 2">36-1</strain>
    </source>
</reference>
<dbReference type="EMBL" id="LCWV01000077">
    <property type="protein sequence ID" value="PWI64248.1"/>
    <property type="molecule type" value="Genomic_DNA"/>
</dbReference>
<protein>
    <submittedName>
        <fullName evidence="1">Uncharacterized protein</fullName>
    </submittedName>
</protein>